<evidence type="ECO:0000313" key="2">
    <source>
        <dbReference type="EMBL" id="CAB3375138.1"/>
    </source>
</evidence>
<dbReference type="EMBL" id="CADEPI010000108">
    <property type="protein sequence ID" value="CAB3375138.1"/>
    <property type="molecule type" value="Genomic_DNA"/>
</dbReference>
<protein>
    <recommendedName>
        <fullName evidence="1">Polysaccharide biosynthesis domain-containing protein</fullName>
    </recommendedName>
</protein>
<dbReference type="AlphaFoldDB" id="A0A8S1CUL0"/>
<dbReference type="InterPro" id="IPR008476">
    <property type="entry name" value="PBDC1_metazoa/fungi"/>
</dbReference>
<keyword evidence="3" id="KW-1185">Reference proteome</keyword>
<comment type="caution">
    <text evidence="2">The sequence shown here is derived from an EMBL/GenBank/DDBJ whole genome shotgun (WGS) entry which is preliminary data.</text>
</comment>
<gene>
    <name evidence="2" type="ORF">CLODIP_2_CD12936</name>
</gene>
<dbReference type="InterPro" id="IPR021148">
    <property type="entry name" value="Polysacc_synth_dom"/>
</dbReference>
<dbReference type="PANTHER" id="PTHR13410">
    <property type="entry name" value="PROTEIN PBDC1"/>
    <property type="match status" value="1"/>
</dbReference>
<reference evidence="2 3" key="1">
    <citation type="submission" date="2020-04" db="EMBL/GenBank/DDBJ databases">
        <authorList>
            <person name="Alioto T."/>
            <person name="Alioto T."/>
            <person name="Gomez Garrido J."/>
        </authorList>
    </citation>
    <scope>NUCLEOTIDE SEQUENCE [LARGE SCALE GENOMIC DNA]</scope>
</reference>
<dbReference type="InterPro" id="IPR023139">
    <property type="entry name" value="PBDC1-like_dom_sf"/>
</dbReference>
<dbReference type="GO" id="GO:0005737">
    <property type="term" value="C:cytoplasm"/>
    <property type="evidence" value="ECO:0007669"/>
    <property type="project" value="TreeGrafter"/>
</dbReference>
<proteinExistence type="predicted"/>
<sequence length="130" mass="15639">MWAVKAYNHAEIYFNLLCSVDAKFLRLTPHDDLIYKVFREDFPDLNVQHLTDEVLKNSYAKQVWRNFCEKFKWFEDFSFGTLLRLDCEDEYSEENSTLVARIQFLAIELARNREGFNSGVRNRFKVMRDH</sequence>
<accession>A0A8S1CUL0</accession>
<feature type="domain" description="Polysaccharide biosynthesis" evidence="1">
    <location>
        <begin position="1"/>
        <end position="120"/>
    </location>
</feature>
<dbReference type="PANTHER" id="PTHR13410:SF9">
    <property type="entry name" value="PROTEIN PBDC1"/>
    <property type="match status" value="1"/>
</dbReference>
<name>A0A8S1CUL0_9INSE</name>
<evidence type="ECO:0000259" key="1">
    <source>
        <dbReference type="Pfam" id="PF04669"/>
    </source>
</evidence>
<organism evidence="2 3">
    <name type="scientific">Cloeon dipterum</name>
    <dbReference type="NCBI Taxonomy" id="197152"/>
    <lineage>
        <taxon>Eukaryota</taxon>
        <taxon>Metazoa</taxon>
        <taxon>Ecdysozoa</taxon>
        <taxon>Arthropoda</taxon>
        <taxon>Hexapoda</taxon>
        <taxon>Insecta</taxon>
        <taxon>Pterygota</taxon>
        <taxon>Palaeoptera</taxon>
        <taxon>Ephemeroptera</taxon>
        <taxon>Pisciforma</taxon>
        <taxon>Baetidae</taxon>
        <taxon>Cloeon</taxon>
    </lineage>
</organism>
<evidence type="ECO:0000313" key="3">
    <source>
        <dbReference type="Proteomes" id="UP000494165"/>
    </source>
</evidence>
<dbReference type="Proteomes" id="UP000494165">
    <property type="component" value="Unassembled WGS sequence"/>
</dbReference>
<dbReference type="Gene3D" id="1.10.3560.10">
    <property type="entry name" value="yst0336 like domain"/>
    <property type="match status" value="1"/>
</dbReference>
<dbReference type="Pfam" id="PF04669">
    <property type="entry name" value="PBDC1"/>
    <property type="match status" value="1"/>
</dbReference>